<protein>
    <submittedName>
        <fullName evidence="1">Uncharacterized protein</fullName>
    </submittedName>
</protein>
<comment type="caution">
    <text evidence="1">The sequence shown here is derived from an EMBL/GenBank/DDBJ whole genome shotgun (WGS) entry which is preliminary data.</text>
</comment>
<organism evidence="1 2">
    <name type="scientific">Caerostris extrusa</name>
    <name type="common">Bark spider</name>
    <name type="synonym">Caerostris bankana</name>
    <dbReference type="NCBI Taxonomy" id="172846"/>
    <lineage>
        <taxon>Eukaryota</taxon>
        <taxon>Metazoa</taxon>
        <taxon>Ecdysozoa</taxon>
        <taxon>Arthropoda</taxon>
        <taxon>Chelicerata</taxon>
        <taxon>Arachnida</taxon>
        <taxon>Araneae</taxon>
        <taxon>Araneomorphae</taxon>
        <taxon>Entelegynae</taxon>
        <taxon>Araneoidea</taxon>
        <taxon>Araneidae</taxon>
        <taxon>Caerostris</taxon>
    </lineage>
</organism>
<evidence type="ECO:0000313" key="1">
    <source>
        <dbReference type="EMBL" id="GIZ02779.1"/>
    </source>
</evidence>
<accession>A0AAV4Y7A7</accession>
<proteinExistence type="predicted"/>
<sequence length="113" mass="13188">MFCTPKHELVGHLYLEESIPEVSSQVEFSAYSTSERRRTPYLEERRSGRVLHLQPENELEGHLILRKVSQKQQSGRVLAYSTSERELEGHLILKKVRSVLHLFNLRTEQDTLS</sequence>
<dbReference type="Proteomes" id="UP001054945">
    <property type="component" value="Unassembled WGS sequence"/>
</dbReference>
<reference evidence="1 2" key="1">
    <citation type="submission" date="2021-06" db="EMBL/GenBank/DDBJ databases">
        <title>Caerostris extrusa draft genome.</title>
        <authorList>
            <person name="Kono N."/>
            <person name="Arakawa K."/>
        </authorList>
    </citation>
    <scope>NUCLEOTIDE SEQUENCE [LARGE SCALE GENOMIC DNA]</scope>
</reference>
<keyword evidence="2" id="KW-1185">Reference proteome</keyword>
<dbReference type="AlphaFoldDB" id="A0AAV4Y7A7"/>
<gene>
    <name evidence="1" type="ORF">CEXT_132501</name>
</gene>
<dbReference type="EMBL" id="BPLR01018860">
    <property type="protein sequence ID" value="GIZ02779.1"/>
    <property type="molecule type" value="Genomic_DNA"/>
</dbReference>
<evidence type="ECO:0000313" key="2">
    <source>
        <dbReference type="Proteomes" id="UP001054945"/>
    </source>
</evidence>
<name>A0AAV4Y7A7_CAEEX</name>